<evidence type="ECO:0000313" key="3">
    <source>
        <dbReference type="Proteomes" id="UP000547643"/>
    </source>
</evidence>
<gene>
    <name evidence="2" type="ORF">HCA46_09960</name>
</gene>
<dbReference type="AlphaFoldDB" id="A0A7X0XR26"/>
<accession>A0A7X0XR26</accession>
<proteinExistence type="predicted"/>
<name>A0A7X0XR26_9LIST</name>
<dbReference type="InterPro" id="IPR002560">
    <property type="entry name" value="Transposase_DDE"/>
</dbReference>
<evidence type="ECO:0000313" key="2">
    <source>
        <dbReference type="EMBL" id="MBC1779163.1"/>
    </source>
</evidence>
<evidence type="ECO:0000259" key="1">
    <source>
        <dbReference type="Pfam" id="PF01610"/>
    </source>
</evidence>
<sequence>MVIIDLSRIFRLAVQRSLEKPVIIADPFHLSHCTYWLLGKVRVQQHFQNKIENTTKHFIKDFDISLVLKEVQAMDSLAHTSIFHPQNWQEPFFEESIL</sequence>
<comment type="caution">
    <text evidence="2">The sequence shown here is derived from an EMBL/GenBank/DDBJ whole genome shotgun (WGS) entry which is preliminary data.</text>
</comment>
<organism evidence="2 3">
    <name type="scientific">Listeria booriae</name>
    <dbReference type="NCBI Taxonomy" id="1552123"/>
    <lineage>
        <taxon>Bacteria</taxon>
        <taxon>Bacillati</taxon>
        <taxon>Bacillota</taxon>
        <taxon>Bacilli</taxon>
        <taxon>Bacillales</taxon>
        <taxon>Listeriaceae</taxon>
        <taxon>Listeria</taxon>
    </lineage>
</organism>
<dbReference type="RefSeq" id="WP_185495111.1">
    <property type="nucleotide sequence ID" value="NZ_JAARUV010000003.1"/>
</dbReference>
<protein>
    <submittedName>
        <fullName evidence="2">Transposase</fullName>
    </submittedName>
</protein>
<feature type="domain" description="Transposase IS204/IS1001/IS1096/IS1165 DDE" evidence="1">
    <location>
        <begin position="2"/>
        <end position="49"/>
    </location>
</feature>
<dbReference type="Pfam" id="PF01610">
    <property type="entry name" value="DDE_Tnp_ISL3"/>
    <property type="match status" value="1"/>
</dbReference>
<dbReference type="EMBL" id="JAARUV010000003">
    <property type="protein sequence ID" value="MBC1779163.1"/>
    <property type="molecule type" value="Genomic_DNA"/>
</dbReference>
<reference evidence="2 3" key="1">
    <citation type="submission" date="2020-03" db="EMBL/GenBank/DDBJ databases">
        <title>Soil Listeria distribution.</title>
        <authorList>
            <person name="Liao J."/>
            <person name="Wiedmann M."/>
        </authorList>
    </citation>
    <scope>NUCLEOTIDE SEQUENCE [LARGE SCALE GENOMIC DNA]</scope>
    <source>
        <strain evidence="2 3">FSL L7-1017</strain>
    </source>
</reference>
<dbReference type="Proteomes" id="UP000547643">
    <property type="component" value="Unassembled WGS sequence"/>
</dbReference>